<name>A0ABZ0UNH3_9FIRM</name>
<proteinExistence type="predicted"/>
<reference evidence="1" key="1">
    <citation type="submission" date="2023-10" db="EMBL/GenBank/DDBJ databases">
        <title>Genome sequence of Blautia coccoides DSM 935.</title>
        <authorList>
            <person name="Boeer T."/>
            <person name="Bengelsdorf F.R."/>
            <person name="Daniel R."/>
            <person name="Poehlein A."/>
        </authorList>
    </citation>
    <scope>NUCLEOTIDE SEQUENCE [LARGE SCALE GENOMIC DNA]</scope>
    <source>
        <strain evidence="1">DSM 935</strain>
    </source>
</reference>
<gene>
    <name evidence="1" type="ORF">BLCOC_51480</name>
</gene>
<evidence type="ECO:0000313" key="2">
    <source>
        <dbReference type="Proteomes" id="UP001325248"/>
    </source>
</evidence>
<sequence>MSDIAYQNKDIALKYFGDALKNKDLTVYGLPHIRIKDTRPTNLPAIEVNELRMDNLFILEDSSFALIDYESTFGIHDIVKYVNYIARILKRFVRQEGGRNSERGRKRLPVIHLIIIFSADISDIDPNILDVGCMQLKIEPVYLLRMETEKVYSKIQYKVENKETLNDDEMLEMIVLPLTVKGKEEKRALVEETVRLAQEIQDEEQRMQALAGILTFADKILDKEYAKRIKEVIGMNKVEKLFYDEGVETGIAKGVAEGRAELIRCIRKKLKKGYAVMEIAEVLELDDLYVKKTADLIQSRPGDSDVEIAEKLFREERIQRTAG</sequence>
<dbReference type="EMBL" id="CP136422">
    <property type="protein sequence ID" value="WPX76761.1"/>
    <property type="molecule type" value="Genomic_DNA"/>
</dbReference>
<dbReference type="Proteomes" id="UP001325248">
    <property type="component" value="Chromosome"/>
</dbReference>
<protein>
    <recommendedName>
        <fullName evidence="3">Transposase/invertase (TIGR01784 family)</fullName>
    </recommendedName>
</protein>
<evidence type="ECO:0000313" key="1">
    <source>
        <dbReference type="EMBL" id="WPX76761.1"/>
    </source>
</evidence>
<evidence type="ECO:0008006" key="3">
    <source>
        <dbReference type="Google" id="ProtNLM"/>
    </source>
</evidence>
<organism evidence="1 2">
    <name type="scientific">Blautia producta</name>
    <dbReference type="NCBI Taxonomy" id="33035"/>
    <lineage>
        <taxon>Bacteria</taxon>
        <taxon>Bacillati</taxon>
        <taxon>Bacillota</taxon>
        <taxon>Clostridia</taxon>
        <taxon>Lachnospirales</taxon>
        <taxon>Lachnospiraceae</taxon>
        <taxon>Blautia</taxon>
    </lineage>
</organism>
<keyword evidence="2" id="KW-1185">Reference proteome</keyword>
<accession>A0ABZ0UNH3</accession>